<evidence type="ECO:0000256" key="6">
    <source>
        <dbReference type="SAM" id="Phobius"/>
    </source>
</evidence>
<comment type="similarity">
    <text evidence="2">Belongs to the TMEM135 family.</text>
</comment>
<evidence type="ECO:0000256" key="5">
    <source>
        <dbReference type="ARBA" id="ARBA00023136"/>
    </source>
</evidence>
<dbReference type="HOGENOM" id="CLU_012946_2_1_1"/>
<name>A0A0C2X7F1_SERVB</name>
<evidence type="ECO:0000313" key="8">
    <source>
        <dbReference type="EMBL" id="KIM33988.1"/>
    </source>
</evidence>
<proteinExistence type="inferred from homology"/>
<evidence type="ECO:0000256" key="1">
    <source>
        <dbReference type="ARBA" id="ARBA00004127"/>
    </source>
</evidence>
<evidence type="ECO:0000313" key="9">
    <source>
        <dbReference type="Proteomes" id="UP000054097"/>
    </source>
</evidence>
<keyword evidence="9" id="KW-1185">Reference proteome</keyword>
<reference evidence="9" key="2">
    <citation type="submission" date="2015-01" db="EMBL/GenBank/DDBJ databases">
        <title>Evolutionary Origins and Diversification of the Mycorrhizal Mutualists.</title>
        <authorList>
            <consortium name="DOE Joint Genome Institute"/>
            <consortium name="Mycorrhizal Genomics Consortium"/>
            <person name="Kohler A."/>
            <person name="Kuo A."/>
            <person name="Nagy L.G."/>
            <person name="Floudas D."/>
            <person name="Copeland A."/>
            <person name="Barry K.W."/>
            <person name="Cichocki N."/>
            <person name="Veneault-Fourrey C."/>
            <person name="LaButti K."/>
            <person name="Lindquist E.A."/>
            <person name="Lipzen A."/>
            <person name="Lundell T."/>
            <person name="Morin E."/>
            <person name="Murat C."/>
            <person name="Riley R."/>
            <person name="Ohm R."/>
            <person name="Sun H."/>
            <person name="Tunlid A."/>
            <person name="Henrissat B."/>
            <person name="Grigoriev I.V."/>
            <person name="Hibbett D.S."/>
            <person name="Martin F."/>
        </authorList>
    </citation>
    <scope>NUCLEOTIDE SEQUENCE [LARGE SCALE GENOMIC DNA]</scope>
    <source>
        <strain evidence="9">MAFF 305830</strain>
    </source>
</reference>
<dbReference type="InterPro" id="IPR026749">
    <property type="entry name" value="Tmem135"/>
</dbReference>
<keyword evidence="5 6" id="KW-0472">Membrane</keyword>
<evidence type="ECO:0000256" key="3">
    <source>
        <dbReference type="ARBA" id="ARBA00022692"/>
    </source>
</evidence>
<dbReference type="EMBL" id="KN824277">
    <property type="protein sequence ID" value="KIM33988.1"/>
    <property type="molecule type" value="Genomic_DNA"/>
</dbReference>
<dbReference type="OrthoDB" id="4021778at2759"/>
<keyword evidence="3 6" id="KW-0812">Transmembrane</keyword>
<evidence type="ECO:0000259" key="7">
    <source>
        <dbReference type="Pfam" id="PF15982"/>
    </source>
</evidence>
<comment type="subcellular location">
    <subcellularLocation>
        <location evidence="1">Endomembrane system</location>
        <topology evidence="1">Multi-pass membrane protein</topology>
    </subcellularLocation>
</comment>
<dbReference type="PANTHER" id="PTHR12459">
    <property type="entry name" value="TRANSMEMBRANE PROTEIN 135-RELATED"/>
    <property type="match status" value="1"/>
</dbReference>
<dbReference type="GO" id="GO:0012505">
    <property type="term" value="C:endomembrane system"/>
    <property type="evidence" value="ECO:0007669"/>
    <property type="project" value="UniProtKB-SubCell"/>
</dbReference>
<sequence>MAWPSKRWNNNETIKWLASEGLPQLPASHPLRVTVRASTLAVSLAVIPSIIPLITSRQARKGFKLSELLKREFGPNGYPFGLLVAFAGSAWLEWAWNKSDTSNMDDSSKEQASTKTQRKLRTALCTFVASLWAIQRLQKHPKPRGRIAEIPLMFPVNPLSSKTSPSLDLSIIFAVRALDALFQRGIATYTARSSKSPAEAQSKKSKSTMMREHLDVLLFTLATSRIMWCFIYQPFRLPQSYVNWINALANIDNRLLLALRAIRAGTWKYQTQSDEARHILMTHAQELGYPASWGDPALLPGTGGPKADEVWRTLGVTSRSGRGGVPCELVHGDLMTSSCTANAGIRWVQAFTKALLIYLPVHTIPTLLVDPKRIIKDPFAVISAVSRSSAFLATFISAIFSTICLSRTIIGPRVFPNLSHQTIDGSSGGVTLGCILCCLSLYIERGRRRGEIALYVLPRAIRTLFKEAWLRSDGRSVQWAERLAFALSCSALVTFAKHDPSSLRGLSQWGLGFIYEGWEALNRKKGRMNERDSVANDVVIIRRPEPPTN</sequence>
<dbReference type="InterPro" id="IPR031926">
    <property type="entry name" value="TMEM135_N"/>
</dbReference>
<evidence type="ECO:0000256" key="4">
    <source>
        <dbReference type="ARBA" id="ARBA00022989"/>
    </source>
</evidence>
<accession>A0A0C2X7F1</accession>
<feature type="domain" description="Transmembrane protein 135 N-terminal" evidence="7">
    <location>
        <begin position="335"/>
        <end position="467"/>
    </location>
</feature>
<protein>
    <recommendedName>
        <fullName evidence="7">Transmembrane protein 135 N-terminal domain-containing protein</fullName>
    </recommendedName>
</protein>
<dbReference type="AlphaFoldDB" id="A0A0C2X7F1"/>
<evidence type="ECO:0000256" key="2">
    <source>
        <dbReference type="ARBA" id="ARBA00008924"/>
    </source>
</evidence>
<dbReference type="PANTHER" id="PTHR12459:SF15">
    <property type="entry name" value="TRANSMEMBRANE PROTEIN 135"/>
    <property type="match status" value="1"/>
</dbReference>
<feature type="transmembrane region" description="Helical" evidence="6">
    <location>
        <begin position="422"/>
        <end position="443"/>
    </location>
</feature>
<reference evidence="8 9" key="1">
    <citation type="submission" date="2014-04" db="EMBL/GenBank/DDBJ databases">
        <authorList>
            <consortium name="DOE Joint Genome Institute"/>
            <person name="Kuo A."/>
            <person name="Zuccaro A."/>
            <person name="Kohler A."/>
            <person name="Nagy L.G."/>
            <person name="Floudas D."/>
            <person name="Copeland A."/>
            <person name="Barry K.W."/>
            <person name="Cichocki N."/>
            <person name="Veneault-Fourrey C."/>
            <person name="LaButti K."/>
            <person name="Lindquist E.A."/>
            <person name="Lipzen A."/>
            <person name="Lundell T."/>
            <person name="Morin E."/>
            <person name="Murat C."/>
            <person name="Sun H."/>
            <person name="Tunlid A."/>
            <person name="Henrissat B."/>
            <person name="Grigoriev I.V."/>
            <person name="Hibbett D.S."/>
            <person name="Martin F."/>
            <person name="Nordberg H.P."/>
            <person name="Cantor M.N."/>
            <person name="Hua S.X."/>
        </authorList>
    </citation>
    <scope>NUCLEOTIDE SEQUENCE [LARGE SCALE GENOMIC DNA]</scope>
    <source>
        <strain evidence="8 9">MAFF 305830</strain>
    </source>
</reference>
<keyword evidence="4 6" id="KW-1133">Transmembrane helix</keyword>
<feature type="transmembrane region" description="Helical" evidence="6">
    <location>
        <begin position="33"/>
        <end position="55"/>
    </location>
</feature>
<dbReference type="Pfam" id="PF15982">
    <property type="entry name" value="TMEM135_C_rich"/>
    <property type="match status" value="1"/>
</dbReference>
<dbReference type="Proteomes" id="UP000054097">
    <property type="component" value="Unassembled WGS sequence"/>
</dbReference>
<gene>
    <name evidence="8" type="ORF">M408DRAFT_88986</name>
</gene>
<organism evidence="8 9">
    <name type="scientific">Serendipita vermifera MAFF 305830</name>
    <dbReference type="NCBI Taxonomy" id="933852"/>
    <lineage>
        <taxon>Eukaryota</taxon>
        <taxon>Fungi</taxon>
        <taxon>Dikarya</taxon>
        <taxon>Basidiomycota</taxon>
        <taxon>Agaricomycotina</taxon>
        <taxon>Agaricomycetes</taxon>
        <taxon>Sebacinales</taxon>
        <taxon>Serendipitaceae</taxon>
        <taxon>Serendipita</taxon>
    </lineage>
</organism>
<feature type="transmembrane region" description="Helical" evidence="6">
    <location>
        <begin position="390"/>
        <end position="410"/>
    </location>
</feature>